<dbReference type="Proteomes" id="UP000199071">
    <property type="component" value="Unassembled WGS sequence"/>
</dbReference>
<proteinExistence type="inferred from homology"/>
<accession>A0A1G6A6N5</accession>
<evidence type="ECO:0000313" key="4">
    <source>
        <dbReference type="EMBL" id="SDB04131.1"/>
    </source>
</evidence>
<dbReference type="Pfam" id="PF01546">
    <property type="entry name" value="Peptidase_M20"/>
    <property type="match status" value="1"/>
</dbReference>
<sequence length="421" mass="44277">MSKQEIGGQSQNLAIDLDRLRAEMDDLGAIGRIAGVPGINRPGFSDADMEVRAFMADRMKALGMLVSMDAVGNLSGLWQVGEGPAVMAGSHLDTVPMGGFYDGALGVAAAMECVRTLMDADVTPPCPIEVIVTAEEEGRFGGMLGSQALAGAVDPGWLETAVDEGGTRMVDAMTAQGLAPDAYETARRERDSVKAFLELHIEQGPVLESEGVPIGIVEGISGVFKWSVRLSGVANHAGTTPMDLRKDAFVGLVEFARRIPEIIAAVGTDQSRVTIGAVDLTPNHPHTIPGEAVFTLIGRDTDLAVMKAIAAAGRQQLEDVASAMGLGLAIDEQSWLDPKPCDATIVAAFRRQAEKLGLGYRLMPSGAGHDTQFMAELTRAGLIFVPSIGGISHAPEEETAWPDIEAGANLLLHTMIDVANG</sequence>
<dbReference type="GO" id="GO:0016813">
    <property type="term" value="F:hydrolase activity, acting on carbon-nitrogen (but not peptide) bonds, in linear amidines"/>
    <property type="evidence" value="ECO:0007669"/>
    <property type="project" value="InterPro"/>
</dbReference>
<dbReference type="AlphaFoldDB" id="A0A1G6A6N5"/>
<evidence type="ECO:0000256" key="2">
    <source>
        <dbReference type="ARBA" id="ARBA00022801"/>
    </source>
</evidence>
<keyword evidence="2 4" id="KW-0378">Hydrolase</keyword>
<keyword evidence="3" id="KW-0479">Metal-binding</keyword>
<name>A0A1G6A6N5_9HYPH</name>
<dbReference type="PANTHER" id="PTHR32494:SF5">
    <property type="entry name" value="ALLANTOATE AMIDOHYDROLASE"/>
    <property type="match status" value="1"/>
</dbReference>
<dbReference type="InterPro" id="IPR002933">
    <property type="entry name" value="Peptidase_M20"/>
</dbReference>
<evidence type="ECO:0000256" key="3">
    <source>
        <dbReference type="PIRSR" id="PIRSR001235-1"/>
    </source>
</evidence>
<dbReference type="CDD" id="cd03884">
    <property type="entry name" value="M20_bAS"/>
    <property type="match status" value="1"/>
</dbReference>
<evidence type="ECO:0000256" key="1">
    <source>
        <dbReference type="ARBA" id="ARBA00006153"/>
    </source>
</evidence>
<dbReference type="PIRSF" id="PIRSF001235">
    <property type="entry name" value="Amidase_carbamoylase"/>
    <property type="match status" value="1"/>
</dbReference>
<dbReference type="NCBIfam" id="TIGR01879">
    <property type="entry name" value="hydantase"/>
    <property type="match status" value="1"/>
</dbReference>
<feature type="binding site" evidence="3">
    <location>
        <position position="102"/>
    </location>
    <ligand>
        <name>Zn(2+)</name>
        <dbReference type="ChEBI" id="CHEBI:29105"/>
        <label>1</label>
    </ligand>
</feature>
<reference evidence="4 5" key="1">
    <citation type="submission" date="2016-10" db="EMBL/GenBank/DDBJ databases">
        <authorList>
            <person name="de Groot N.N."/>
        </authorList>
    </citation>
    <scope>NUCLEOTIDE SEQUENCE [LARGE SCALE GENOMIC DNA]</scope>
    <source>
        <strain evidence="4 5">ATCC 35022</strain>
    </source>
</reference>
<comment type="similarity">
    <text evidence="1">Belongs to the peptidase M20 family.</text>
</comment>
<dbReference type="SUPFAM" id="SSF53187">
    <property type="entry name" value="Zn-dependent exopeptidases"/>
    <property type="match status" value="1"/>
</dbReference>
<dbReference type="STRING" id="665467.SAMN02982931_00240"/>
<dbReference type="PANTHER" id="PTHR32494">
    <property type="entry name" value="ALLANTOATE DEIMINASE-RELATED"/>
    <property type="match status" value="1"/>
</dbReference>
<dbReference type="InterPro" id="IPR010158">
    <property type="entry name" value="Amidase_Cbmase"/>
</dbReference>
<feature type="binding site" evidence="3">
    <location>
        <position position="137"/>
    </location>
    <ligand>
        <name>Zn(2+)</name>
        <dbReference type="ChEBI" id="CHEBI:29105"/>
        <label>2</label>
    </ligand>
</feature>
<gene>
    <name evidence="4" type="ORF">SAMN02982931_00240</name>
</gene>
<protein>
    <submittedName>
        <fullName evidence="4">N-carbamoyl-L-amino-acid hydrolase</fullName>
    </submittedName>
</protein>
<dbReference type="Gene3D" id="3.30.70.360">
    <property type="match status" value="1"/>
</dbReference>
<dbReference type="SUPFAM" id="SSF55031">
    <property type="entry name" value="Bacterial exopeptidase dimerisation domain"/>
    <property type="match status" value="1"/>
</dbReference>
<dbReference type="EMBL" id="FMXQ01000001">
    <property type="protein sequence ID" value="SDB04131.1"/>
    <property type="molecule type" value="Genomic_DNA"/>
</dbReference>
<keyword evidence="3" id="KW-0862">Zinc</keyword>
<feature type="binding site" evidence="3">
    <location>
        <position position="393"/>
    </location>
    <ligand>
        <name>Zn(2+)</name>
        <dbReference type="ChEBI" id="CHEBI:29105"/>
        <label>2</label>
    </ligand>
</feature>
<keyword evidence="5" id="KW-1185">Reference proteome</keyword>
<dbReference type="GO" id="GO:0046872">
    <property type="term" value="F:metal ion binding"/>
    <property type="evidence" value="ECO:0007669"/>
    <property type="project" value="UniProtKB-KW"/>
</dbReference>
<comment type="cofactor">
    <cofactor evidence="3">
        <name>Zn(2+)</name>
        <dbReference type="ChEBI" id="CHEBI:29105"/>
    </cofactor>
    <text evidence="3">Binds 2 Zn(2+) ions per subunit.</text>
</comment>
<organism evidence="4 5">
    <name type="scientific">Bauldia litoralis</name>
    <dbReference type="NCBI Taxonomy" id="665467"/>
    <lineage>
        <taxon>Bacteria</taxon>
        <taxon>Pseudomonadati</taxon>
        <taxon>Pseudomonadota</taxon>
        <taxon>Alphaproteobacteria</taxon>
        <taxon>Hyphomicrobiales</taxon>
        <taxon>Kaistiaceae</taxon>
        <taxon>Bauldia</taxon>
    </lineage>
</organism>
<feature type="binding site" evidence="3">
    <location>
        <position position="91"/>
    </location>
    <ligand>
        <name>Zn(2+)</name>
        <dbReference type="ChEBI" id="CHEBI:29105"/>
        <label>1</label>
    </ligand>
</feature>
<evidence type="ECO:0000313" key="5">
    <source>
        <dbReference type="Proteomes" id="UP000199071"/>
    </source>
</evidence>
<dbReference type="RefSeq" id="WP_244521099.1">
    <property type="nucleotide sequence ID" value="NZ_FMXQ01000001.1"/>
</dbReference>
<dbReference type="Gene3D" id="3.40.630.10">
    <property type="entry name" value="Zn peptidases"/>
    <property type="match status" value="1"/>
</dbReference>
<feature type="binding site" evidence="3">
    <location>
        <position position="102"/>
    </location>
    <ligand>
        <name>Zn(2+)</name>
        <dbReference type="ChEBI" id="CHEBI:29105"/>
        <label>2</label>
    </ligand>
</feature>
<dbReference type="InterPro" id="IPR036264">
    <property type="entry name" value="Bact_exopeptidase_dim_dom"/>
</dbReference>
<feature type="binding site" evidence="3">
    <location>
        <position position="200"/>
    </location>
    <ligand>
        <name>Zn(2+)</name>
        <dbReference type="ChEBI" id="CHEBI:29105"/>
        <label>1</label>
    </ligand>
</feature>
<dbReference type="NCBIfam" id="NF006771">
    <property type="entry name" value="PRK09290.1-5"/>
    <property type="match status" value="1"/>
</dbReference>